<gene>
    <name evidence="1" type="ordered locus">RD1_0023</name>
</gene>
<accession>Q16E30</accession>
<protein>
    <submittedName>
        <fullName evidence="1">Uncharacterized protein</fullName>
    </submittedName>
</protein>
<evidence type="ECO:0000313" key="1">
    <source>
        <dbReference type="EMBL" id="ABG29763.1"/>
    </source>
</evidence>
<dbReference type="AlphaFoldDB" id="Q16E30"/>
<keyword evidence="2" id="KW-1185">Reference proteome</keyword>
<sequence>MVHGRENSPSNFTVPELNEKIQTFFTPQGAFFPPD</sequence>
<proteinExistence type="predicted"/>
<reference evidence="1 2" key="1">
    <citation type="journal article" date="2007" name="J. Bacteriol.">
        <title>The complete genome sequence of Roseobacter denitrificans reveals a mixotrophic rather than photosynthetic metabolism.</title>
        <authorList>
            <person name="Swingley W.D."/>
            <person name="Sadekar S."/>
            <person name="Mastrian S.D."/>
            <person name="Matthies H.J."/>
            <person name="Hao J."/>
            <person name="Ramos H."/>
            <person name="Acharya C.R."/>
            <person name="Conrad A.L."/>
            <person name="Taylor H.L."/>
            <person name="Dejesa L.C."/>
            <person name="Shah M.K."/>
            <person name="O'huallachain M.E."/>
            <person name="Lince M.T."/>
            <person name="Blankenship R.E."/>
            <person name="Beatty J.T."/>
            <person name="Touchman J.W."/>
        </authorList>
    </citation>
    <scope>NUCLEOTIDE SEQUENCE [LARGE SCALE GENOMIC DNA]</scope>
    <source>
        <strain evidence="2">ATCC 33942 / OCh 114</strain>
    </source>
</reference>
<dbReference type="Proteomes" id="UP000007029">
    <property type="component" value="Chromosome"/>
</dbReference>
<dbReference type="KEGG" id="rde:RD1_0023"/>
<dbReference type="HOGENOM" id="CLU_3367018_0_0_5"/>
<organism evidence="1 2">
    <name type="scientific">Roseobacter denitrificans (strain ATCC 33942 / OCh 114)</name>
    <name type="common">Erythrobacter sp. (strain OCh 114)</name>
    <name type="synonym">Roseobacter denitrificans</name>
    <dbReference type="NCBI Taxonomy" id="375451"/>
    <lineage>
        <taxon>Bacteria</taxon>
        <taxon>Pseudomonadati</taxon>
        <taxon>Pseudomonadota</taxon>
        <taxon>Alphaproteobacteria</taxon>
        <taxon>Rhodobacterales</taxon>
        <taxon>Roseobacteraceae</taxon>
        <taxon>Roseobacter</taxon>
    </lineage>
</organism>
<evidence type="ECO:0000313" key="2">
    <source>
        <dbReference type="Proteomes" id="UP000007029"/>
    </source>
</evidence>
<dbReference type="EMBL" id="CP000362">
    <property type="protein sequence ID" value="ABG29763.1"/>
    <property type="molecule type" value="Genomic_DNA"/>
</dbReference>
<name>Q16E30_ROSDO</name>